<dbReference type="Proteomes" id="UP000030907">
    <property type="component" value="Chromosome"/>
</dbReference>
<dbReference type="KEGG" id="sphk:SKP52_07005"/>
<evidence type="ECO:0000313" key="2">
    <source>
        <dbReference type="EMBL" id="AJA08323.1"/>
    </source>
</evidence>
<evidence type="ECO:0000313" key="3">
    <source>
        <dbReference type="Proteomes" id="UP000030907"/>
    </source>
</evidence>
<name>A0A0A7PGG6_9SPHN</name>
<proteinExistence type="predicted"/>
<protein>
    <submittedName>
        <fullName evidence="2">Putative secreted protein</fullName>
    </submittedName>
</protein>
<dbReference type="RefSeq" id="WP_039573201.1">
    <property type="nucleotide sequence ID" value="NZ_CP009122.1"/>
</dbReference>
<keyword evidence="1" id="KW-0732">Signal</keyword>
<evidence type="ECO:0000256" key="1">
    <source>
        <dbReference type="SAM" id="SignalP"/>
    </source>
</evidence>
<feature type="chain" id="PRO_5002043956" evidence="1">
    <location>
        <begin position="21"/>
        <end position="153"/>
    </location>
</feature>
<dbReference type="EMBL" id="CP009122">
    <property type="protein sequence ID" value="AJA08323.1"/>
    <property type="molecule type" value="Genomic_DNA"/>
</dbReference>
<keyword evidence="3" id="KW-1185">Reference proteome</keyword>
<organism evidence="2 3">
    <name type="scientific">Sphingopyxis fribergensis</name>
    <dbReference type="NCBI Taxonomy" id="1515612"/>
    <lineage>
        <taxon>Bacteria</taxon>
        <taxon>Pseudomonadati</taxon>
        <taxon>Pseudomonadota</taxon>
        <taxon>Alphaproteobacteria</taxon>
        <taxon>Sphingomonadales</taxon>
        <taxon>Sphingomonadaceae</taxon>
        <taxon>Sphingopyxis</taxon>
    </lineage>
</organism>
<accession>A0A0A7PGG6</accession>
<feature type="signal peptide" evidence="1">
    <location>
        <begin position="1"/>
        <end position="20"/>
    </location>
</feature>
<reference evidence="2 3" key="1">
    <citation type="journal article" date="2015" name="Int. J. Syst. Evol. Microbiol.">
        <title>Description of Sphingopyxis fribergensis sp. nov. - a soil bacterium with the ability to degrade styrene and phenylacetic acid.</title>
        <authorList>
            <person name="Oelschlagel M."/>
            <person name="Ruckert C."/>
            <person name="Kalinowski J."/>
            <person name="Schmidt G."/>
            <person name="Schlomann M."/>
            <person name="Tischler D."/>
        </authorList>
    </citation>
    <scope>NUCLEOTIDE SEQUENCE [LARGE SCALE GENOMIC DNA]</scope>
    <source>
        <strain evidence="2 3">Kp5.2</strain>
    </source>
</reference>
<dbReference type="STRING" id="1515612.SKP52_07005"/>
<sequence length="153" mass="15959">MTVRNLVLAVALTTAPVAVSHAKAPAPAPITVKMDLAATDAIRSLLGDAFDEGQVAMLQALGHQQAVAAVCDGFEIDPAAFQNEFDLIYDDQAGKPRSLDSGQRAEIERKATLALGMAFGAQIAISANDHPAFCKAAGDERAAGKATNLVWTK</sequence>
<gene>
    <name evidence="2" type="ORF">SKP52_07005</name>
</gene>
<dbReference type="HOGENOM" id="CLU_144197_0_0_5"/>
<dbReference type="AlphaFoldDB" id="A0A0A7PGG6"/>